<dbReference type="Gene3D" id="1.10.10.1150">
    <property type="entry name" value="Coenzyme PQQ synthesis protein D (PqqD)"/>
    <property type="match status" value="1"/>
</dbReference>
<dbReference type="Proteomes" id="UP001302020">
    <property type="component" value="Chromosome"/>
</dbReference>
<name>A0ABZ0JL06_9XANT</name>
<gene>
    <name evidence="1" type="ORF">QN243_19190</name>
</gene>
<protein>
    <submittedName>
        <fullName evidence="1">PqqD family protein</fullName>
    </submittedName>
</protein>
<dbReference type="InterPro" id="IPR041881">
    <property type="entry name" value="PqqD_sf"/>
</dbReference>
<dbReference type="EMBL" id="CP126172">
    <property type="protein sequence ID" value="WOS40491.1"/>
    <property type="molecule type" value="Genomic_DNA"/>
</dbReference>
<reference evidence="1 2" key="1">
    <citation type="submission" date="2023-05" db="EMBL/GenBank/DDBJ databases">
        <title>Xanthomonas rydalmerenesis sp. nov., a novel Xanthomonas species isolated from Fragaria x ananassa.</title>
        <authorList>
            <person name="McKnight D.J.E."/>
            <person name="Wong-Bajracharya J."/>
            <person name="Okoh E.B."/>
            <person name="Snijders F."/>
            <person name="Lidbetter F."/>
            <person name="Webster J."/>
            <person name="Djordjevic S.P."/>
            <person name="Bogema D.R."/>
            <person name="Chapman T.A."/>
        </authorList>
    </citation>
    <scope>NUCLEOTIDE SEQUENCE [LARGE SCALE GENOMIC DNA]</scope>
    <source>
        <strain evidence="1 2">DAR34883</strain>
    </source>
</reference>
<evidence type="ECO:0000313" key="2">
    <source>
        <dbReference type="Proteomes" id="UP001302020"/>
    </source>
</evidence>
<evidence type="ECO:0000313" key="1">
    <source>
        <dbReference type="EMBL" id="WOS40491.1"/>
    </source>
</evidence>
<organism evidence="1 2">
    <name type="scientific">Xanthomonas rydalmerensis</name>
    <dbReference type="NCBI Taxonomy" id="3046274"/>
    <lineage>
        <taxon>Bacteria</taxon>
        <taxon>Pseudomonadati</taxon>
        <taxon>Pseudomonadota</taxon>
        <taxon>Gammaproteobacteria</taxon>
        <taxon>Lysobacterales</taxon>
        <taxon>Lysobacteraceae</taxon>
        <taxon>Xanthomonas</taxon>
    </lineage>
</organism>
<keyword evidence="2" id="KW-1185">Reference proteome</keyword>
<dbReference type="InterPro" id="IPR008792">
    <property type="entry name" value="PQQD"/>
</dbReference>
<dbReference type="Pfam" id="PF05402">
    <property type="entry name" value="PqqD"/>
    <property type="match status" value="1"/>
</dbReference>
<accession>A0ABZ0JL06</accession>
<dbReference type="RefSeq" id="WP_317843940.1">
    <property type="nucleotide sequence ID" value="NZ_CP126170.1"/>
</dbReference>
<proteinExistence type="predicted"/>
<sequence>MRIAPSTIIARTPGCLAAEMGDELVLMSTERGLYLSLDAIGKDVWSHLDPPCAFATLCDRLGAEYAAPRATIETDVAALLETLRDAGAVEIRA</sequence>